<feature type="signal peptide" evidence="2">
    <location>
        <begin position="1"/>
        <end position="19"/>
    </location>
</feature>
<name>A0A255ZMV8_9FLAO</name>
<dbReference type="AlphaFoldDB" id="A0A255ZMV8"/>
<dbReference type="Pfam" id="PF13557">
    <property type="entry name" value="Phenol_MetA_deg"/>
    <property type="match status" value="1"/>
</dbReference>
<evidence type="ECO:0000313" key="3">
    <source>
        <dbReference type="EMBL" id="OYQ42806.1"/>
    </source>
</evidence>
<feature type="compositionally biased region" description="Basic residues" evidence="1">
    <location>
        <begin position="297"/>
        <end position="308"/>
    </location>
</feature>
<comment type="caution">
    <text evidence="3">The sequence shown here is derived from an EMBL/GenBank/DDBJ whole genome shotgun (WGS) entry which is preliminary data.</text>
</comment>
<accession>A0A255ZMV8</accession>
<sequence length="320" mass="35939">MLRNRLLLLALLTVVLAHGQFTDVINSNRPGKSMAAFSVGKSVVQAEGGTYFFREEHNLLQTTSTGLGLEAVLRWGIYKEELEGIFETQYQGDQFVTPFGTENRRSLKSTIIGAKYLLYDPYKNYEEKPNVKSWKAKYKFKWRQLIPAVAVYGGVNLNFDNPYTFESDPIISPKLMVITQNQFSGGLVLVTNIIADKVTTDYPSLGGVITLTRGFSEKWSGFLESQIYSSDFYADVLFRSGAAYLVKENIQLDGSITANLKDTPTVFYASVGIAWRFDDNYKPVLIRSGKDKDKDKKGKKKKKKKGKKGEKTVPQPTGTK</sequence>
<keyword evidence="4" id="KW-1185">Reference proteome</keyword>
<proteinExistence type="predicted"/>
<evidence type="ECO:0008006" key="5">
    <source>
        <dbReference type="Google" id="ProtNLM"/>
    </source>
</evidence>
<feature type="region of interest" description="Disordered" evidence="1">
    <location>
        <begin position="288"/>
        <end position="320"/>
    </location>
</feature>
<evidence type="ECO:0000313" key="4">
    <source>
        <dbReference type="Proteomes" id="UP000216035"/>
    </source>
</evidence>
<dbReference type="InterPro" id="IPR025737">
    <property type="entry name" value="FApF"/>
</dbReference>
<dbReference type="EMBL" id="NOXX01000211">
    <property type="protein sequence ID" value="OYQ42806.1"/>
    <property type="molecule type" value="Genomic_DNA"/>
</dbReference>
<dbReference type="OrthoDB" id="1421312at2"/>
<evidence type="ECO:0000256" key="1">
    <source>
        <dbReference type="SAM" id="MobiDB-lite"/>
    </source>
</evidence>
<dbReference type="Proteomes" id="UP000216035">
    <property type="component" value="Unassembled WGS sequence"/>
</dbReference>
<gene>
    <name evidence="3" type="ORF">CHX27_11515</name>
</gene>
<keyword evidence="2" id="KW-0732">Signal</keyword>
<reference evidence="3 4" key="1">
    <citation type="submission" date="2017-07" db="EMBL/GenBank/DDBJ databases">
        <title>Flavobacterium cyanobacteriorum sp. nov., isolated from cyanobacterial aggregates in a eutrophic lake.</title>
        <authorList>
            <person name="Cai H."/>
        </authorList>
    </citation>
    <scope>NUCLEOTIDE SEQUENCE [LARGE SCALE GENOMIC DNA]</scope>
    <source>
        <strain evidence="3 4">TH167</strain>
    </source>
</reference>
<protein>
    <recommendedName>
        <fullName evidence="5">Transporter</fullName>
    </recommendedName>
</protein>
<feature type="chain" id="PRO_5012423055" description="Transporter" evidence="2">
    <location>
        <begin position="20"/>
        <end position="320"/>
    </location>
</feature>
<evidence type="ECO:0000256" key="2">
    <source>
        <dbReference type="SAM" id="SignalP"/>
    </source>
</evidence>
<organism evidence="3 4">
    <name type="scientific">Flavobacterium aurantiibacter</name>
    <dbReference type="NCBI Taxonomy" id="2023067"/>
    <lineage>
        <taxon>Bacteria</taxon>
        <taxon>Pseudomonadati</taxon>
        <taxon>Bacteroidota</taxon>
        <taxon>Flavobacteriia</taxon>
        <taxon>Flavobacteriales</taxon>
        <taxon>Flavobacteriaceae</taxon>
        <taxon>Flavobacterium</taxon>
    </lineage>
</organism>